<dbReference type="Proteomes" id="UP000317178">
    <property type="component" value="Chromosome"/>
</dbReference>
<keyword evidence="4" id="KW-1185">Reference proteome</keyword>
<accession>A0A518CJF3</accession>
<feature type="signal peptide" evidence="2">
    <location>
        <begin position="1"/>
        <end position="20"/>
    </location>
</feature>
<feature type="region of interest" description="Disordered" evidence="1">
    <location>
        <begin position="41"/>
        <end position="64"/>
    </location>
</feature>
<dbReference type="EMBL" id="CP036281">
    <property type="protein sequence ID" value="QDU79353.1"/>
    <property type="molecule type" value="Genomic_DNA"/>
</dbReference>
<evidence type="ECO:0000313" key="4">
    <source>
        <dbReference type="Proteomes" id="UP000317178"/>
    </source>
</evidence>
<name>A0A518CJF3_9PLAN</name>
<organism evidence="3 4">
    <name type="scientific">Polystyrenella longa</name>
    <dbReference type="NCBI Taxonomy" id="2528007"/>
    <lineage>
        <taxon>Bacteria</taxon>
        <taxon>Pseudomonadati</taxon>
        <taxon>Planctomycetota</taxon>
        <taxon>Planctomycetia</taxon>
        <taxon>Planctomycetales</taxon>
        <taxon>Planctomycetaceae</taxon>
        <taxon>Polystyrenella</taxon>
    </lineage>
</organism>
<evidence type="ECO:0000256" key="1">
    <source>
        <dbReference type="SAM" id="MobiDB-lite"/>
    </source>
</evidence>
<dbReference type="AlphaFoldDB" id="A0A518CJF3"/>
<proteinExistence type="predicted"/>
<evidence type="ECO:0000313" key="3">
    <source>
        <dbReference type="EMBL" id="QDU79353.1"/>
    </source>
</evidence>
<dbReference type="RefSeq" id="WP_144993893.1">
    <property type="nucleotide sequence ID" value="NZ_CP036281.1"/>
</dbReference>
<protein>
    <submittedName>
        <fullName evidence="3">Uncharacterized protein</fullName>
    </submittedName>
</protein>
<dbReference type="KEGG" id="plon:Pla110_10610"/>
<feature type="compositionally biased region" description="Acidic residues" evidence="1">
    <location>
        <begin position="48"/>
        <end position="64"/>
    </location>
</feature>
<feature type="chain" id="PRO_5022023188" evidence="2">
    <location>
        <begin position="21"/>
        <end position="64"/>
    </location>
</feature>
<keyword evidence="2" id="KW-0732">Signal</keyword>
<gene>
    <name evidence="3" type="ORF">Pla110_10610</name>
</gene>
<evidence type="ECO:0000256" key="2">
    <source>
        <dbReference type="SAM" id="SignalP"/>
    </source>
</evidence>
<reference evidence="3 4" key="1">
    <citation type="submission" date="2019-02" db="EMBL/GenBank/DDBJ databases">
        <title>Deep-cultivation of Planctomycetes and their phenomic and genomic characterization uncovers novel biology.</title>
        <authorList>
            <person name="Wiegand S."/>
            <person name="Jogler M."/>
            <person name="Boedeker C."/>
            <person name="Pinto D."/>
            <person name="Vollmers J."/>
            <person name="Rivas-Marin E."/>
            <person name="Kohn T."/>
            <person name="Peeters S.H."/>
            <person name="Heuer A."/>
            <person name="Rast P."/>
            <person name="Oberbeckmann S."/>
            <person name="Bunk B."/>
            <person name="Jeske O."/>
            <person name="Meyerdierks A."/>
            <person name="Storesund J.E."/>
            <person name="Kallscheuer N."/>
            <person name="Luecker S."/>
            <person name="Lage O.M."/>
            <person name="Pohl T."/>
            <person name="Merkel B.J."/>
            <person name="Hornburger P."/>
            <person name="Mueller R.-W."/>
            <person name="Bruemmer F."/>
            <person name="Labrenz M."/>
            <person name="Spormann A.M."/>
            <person name="Op den Camp H."/>
            <person name="Overmann J."/>
            <person name="Amann R."/>
            <person name="Jetten M.S.M."/>
            <person name="Mascher T."/>
            <person name="Medema M.H."/>
            <person name="Devos D.P."/>
            <person name="Kaster A.-K."/>
            <person name="Ovreas L."/>
            <person name="Rohde M."/>
            <person name="Galperin M.Y."/>
            <person name="Jogler C."/>
        </authorList>
    </citation>
    <scope>NUCLEOTIDE SEQUENCE [LARGE SCALE GENOMIC DNA]</scope>
    <source>
        <strain evidence="3 4">Pla110</strain>
    </source>
</reference>
<sequence length="64" mass="6822" precursor="true">MPIKKYVLGLMMTLSLIGFVALPGCESEPENTIEINAPGVDVKVTDPADGEGEAEVEIDTNTEE</sequence>